<organism evidence="1 2">
    <name type="scientific">Streptococcus pyogenes</name>
    <dbReference type="NCBI Taxonomy" id="1314"/>
    <lineage>
        <taxon>Bacteria</taxon>
        <taxon>Bacillati</taxon>
        <taxon>Bacillota</taxon>
        <taxon>Bacilli</taxon>
        <taxon>Lactobacillales</taxon>
        <taxon>Streptococcaceae</taxon>
        <taxon>Streptococcus</taxon>
    </lineage>
</organism>
<reference evidence="1 2" key="1">
    <citation type="submission" date="2019-04" db="EMBL/GenBank/DDBJ databases">
        <authorList>
            <consortium name="Pathogen Informatics"/>
        </authorList>
    </citation>
    <scope>NUCLEOTIDE SEQUENCE [LARGE SCALE GENOMIC DNA]</scope>
    <source>
        <strain evidence="1 2">K36395</strain>
    </source>
</reference>
<accession>A0A4U9TDG5</accession>
<dbReference type="EMBL" id="CAAIJW010000005">
    <property type="protein sequence ID" value="VHD06953.1"/>
    <property type="molecule type" value="Genomic_DNA"/>
</dbReference>
<gene>
    <name evidence="1" type="ORF">SAMEA1711581_00877</name>
</gene>
<name>A0A4U9TDG5_STRPY</name>
<proteinExistence type="predicted"/>
<sequence>MIKELNDKFINNYKAKPLHRFRELLQYVKIYQKLTK</sequence>
<dbReference type="AlphaFoldDB" id="A0A4U9TDG5"/>
<comment type="caution">
    <text evidence="1">The sequence shown here is derived from an EMBL/GenBank/DDBJ whole genome shotgun (WGS) entry which is preliminary data.</text>
</comment>
<evidence type="ECO:0000313" key="1">
    <source>
        <dbReference type="EMBL" id="VHD06953.1"/>
    </source>
</evidence>
<dbReference type="Proteomes" id="UP000353394">
    <property type="component" value="Unassembled WGS sequence"/>
</dbReference>
<evidence type="ECO:0000313" key="2">
    <source>
        <dbReference type="Proteomes" id="UP000353394"/>
    </source>
</evidence>
<protein>
    <submittedName>
        <fullName evidence="1">Uncharacterized protein</fullName>
    </submittedName>
</protein>